<feature type="compositionally biased region" description="Polar residues" evidence="6">
    <location>
        <begin position="122"/>
        <end position="163"/>
    </location>
</feature>
<dbReference type="GO" id="GO:0000976">
    <property type="term" value="F:transcription cis-regulatory region binding"/>
    <property type="evidence" value="ECO:0007669"/>
    <property type="project" value="TreeGrafter"/>
</dbReference>
<dbReference type="SMART" id="SM00066">
    <property type="entry name" value="GAL4"/>
    <property type="match status" value="1"/>
</dbReference>
<feature type="compositionally biased region" description="Polar residues" evidence="6">
    <location>
        <begin position="176"/>
        <end position="189"/>
    </location>
</feature>
<sequence length="484" mass="53740">MPDSTPASGDLSRATPEVQKYRPRACQSCARSKMRCVWPSEPGATPCQRCSKIKAPCTLPEINPRRRRGPSTRVGQLEEKIDGIMSLLNASQQIQQNSPSSSGQTPPSSASMPAPCHEPGRNSIQQLLNPNVESTASAAPTNRSEFADFTSSPPSAHSYQYNTRPLPPPAVALPASITTGQSTGASSPKPSADTPVPGFRAQGRPSPPGNESVEIIPGFRMTFYEADRALNIYRSLYAPYFPFVTIPVMTTAYDLYEKTPFLFRTIVSVAAPQGPNTQSDYREWFRRYIAEHIVVNNERRLELLQALLVHIAWGDFHFFIESQATNFVQLAVALVIDLGLSRWPLDFGKASSLMLRDAATHQKGDKKSWSKHHTLDDMRAALGTFYVTSLLAGFFRRHTPMTYSSYLVRCCEEIEKAREYDSDGFLVALVKIQRLLGRAAELIPYGDDYASRSVNYAPIHMAISSVRRELDALVRHQPPEVECN</sequence>
<dbReference type="Gene3D" id="4.10.240.10">
    <property type="entry name" value="Zn(2)-C6 fungal-type DNA-binding domain"/>
    <property type="match status" value="1"/>
</dbReference>
<dbReference type="STRING" id="158607.A0A2P5HFE2"/>
<keyword evidence="3" id="KW-0238">DNA-binding</keyword>
<keyword evidence="4" id="KW-0804">Transcription</keyword>
<dbReference type="PANTHER" id="PTHR31845:SF10">
    <property type="entry name" value="ZN(II)2CYS6 TRANSCRIPTION FACTOR (EUROFUNG)"/>
    <property type="match status" value="1"/>
</dbReference>
<dbReference type="GO" id="GO:0000981">
    <property type="term" value="F:DNA-binding transcription factor activity, RNA polymerase II-specific"/>
    <property type="evidence" value="ECO:0007669"/>
    <property type="project" value="InterPro"/>
</dbReference>
<protein>
    <recommendedName>
        <fullName evidence="7">Zn(2)-C6 fungal-type domain-containing protein</fullName>
    </recommendedName>
</protein>
<dbReference type="PROSITE" id="PS00463">
    <property type="entry name" value="ZN2_CY6_FUNGAL_1"/>
    <property type="match status" value="1"/>
</dbReference>
<evidence type="ECO:0000256" key="4">
    <source>
        <dbReference type="ARBA" id="ARBA00023163"/>
    </source>
</evidence>
<dbReference type="PANTHER" id="PTHR31845">
    <property type="entry name" value="FINGER DOMAIN PROTEIN, PUTATIVE-RELATED"/>
    <property type="match status" value="1"/>
</dbReference>
<dbReference type="PROSITE" id="PS50048">
    <property type="entry name" value="ZN2_CY6_FUNGAL_2"/>
    <property type="match status" value="1"/>
</dbReference>
<keyword evidence="2" id="KW-0805">Transcription regulation</keyword>
<dbReference type="InterPro" id="IPR001138">
    <property type="entry name" value="Zn2Cys6_DnaBD"/>
</dbReference>
<feature type="region of interest" description="Disordered" evidence="6">
    <location>
        <begin position="85"/>
        <end position="212"/>
    </location>
</feature>
<name>A0A2P5HFE2_DIAHE</name>
<dbReference type="InterPro" id="IPR036864">
    <property type="entry name" value="Zn2-C6_fun-type_DNA-bd_sf"/>
</dbReference>
<dbReference type="InterPro" id="IPR051089">
    <property type="entry name" value="prtT"/>
</dbReference>
<dbReference type="AlphaFoldDB" id="A0A2P5HFE2"/>
<feature type="non-terminal residue" evidence="8">
    <location>
        <position position="484"/>
    </location>
</feature>
<evidence type="ECO:0000313" key="8">
    <source>
        <dbReference type="EMBL" id="POS68963.1"/>
    </source>
</evidence>
<dbReference type="SUPFAM" id="SSF57701">
    <property type="entry name" value="Zn2/Cys6 DNA-binding domain"/>
    <property type="match status" value="1"/>
</dbReference>
<dbReference type="EMBL" id="MAVT02002852">
    <property type="protein sequence ID" value="POS68963.1"/>
    <property type="molecule type" value="Genomic_DNA"/>
</dbReference>
<feature type="compositionally biased region" description="Low complexity" evidence="6">
    <location>
        <begin position="91"/>
        <end position="111"/>
    </location>
</feature>
<dbReference type="Proteomes" id="UP000094444">
    <property type="component" value="Unassembled WGS sequence"/>
</dbReference>
<comment type="caution">
    <text evidence="8">The sequence shown here is derived from an EMBL/GenBank/DDBJ whole genome shotgun (WGS) entry which is preliminary data.</text>
</comment>
<evidence type="ECO:0000259" key="7">
    <source>
        <dbReference type="PROSITE" id="PS50048"/>
    </source>
</evidence>
<keyword evidence="5" id="KW-0539">Nucleus</keyword>
<accession>A0A2P5HFE2</accession>
<evidence type="ECO:0000313" key="9">
    <source>
        <dbReference type="Proteomes" id="UP000094444"/>
    </source>
</evidence>
<evidence type="ECO:0000256" key="2">
    <source>
        <dbReference type="ARBA" id="ARBA00023015"/>
    </source>
</evidence>
<dbReference type="InParanoid" id="A0A2P5HFE2"/>
<feature type="domain" description="Zn(2)-C6 fungal-type" evidence="7">
    <location>
        <begin position="25"/>
        <end position="59"/>
    </location>
</feature>
<reference evidence="8" key="1">
    <citation type="submission" date="2017-09" db="EMBL/GenBank/DDBJ databases">
        <title>Polyketide synthases of a Diaporthe helianthi virulent isolate.</title>
        <authorList>
            <person name="Baroncelli R."/>
        </authorList>
    </citation>
    <scope>NUCLEOTIDE SEQUENCE [LARGE SCALE GENOMIC DNA]</scope>
    <source>
        <strain evidence="8">7/96</strain>
    </source>
</reference>
<proteinExistence type="predicted"/>
<dbReference type="CDD" id="cd00067">
    <property type="entry name" value="GAL4"/>
    <property type="match status" value="1"/>
</dbReference>
<evidence type="ECO:0000256" key="6">
    <source>
        <dbReference type="SAM" id="MobiDB-lite"/>
    </source>
</evidence>
<comment type="subcellular location">
    <subcellularLocation>
        <location evidence="1">Nucleus</location>
    </subcellularLocation>
</comment>
<dbReference type="GO" id="GO:0008270">
    <property type="term" value="F:zinc ion binding"/>
    <property type="evidence" value="ECO:0007669"/>
    <property type="project" value="InterPro"/>
</dbReference>
<evidence type="ECO:0000256" key="3">
    <source>
        <dbReference type="ARBA" id="ARBA00023125"/>
    </source>
</evidence>
<dbReference type="GO" id="GO:0005634">
    <property type="term" value="C:nucleus"/>
    <property type="evidence" value="ECO:0007669"/>
    <property type="project" value="UniProtKB-SubCell"/>
</dbReference>
<evidence type="ECO:0000256" key="5">
    <source>
        <dbReference type="ARBA" id="ARBA00023242"/>
    </source>
</evidence>
<gene>
    <name evidence="8" type="ORF">DHEL01_v212643</name>
</gene>
<dbReference type="OrthoDB" id="5217604at2759"/>
<keyword evidence="9" id="KW-1185">Reference proteome</keyword>
<organism evidence="8 9">
    <name type="scientific">Diaporthe helianthi</name>
    <dbReference type="NCBI Taxonomy" id="158607"/>
    <lineage>
        <taxon>Eukaryota</taxon>
        <taxon>Fungi</taxon>
        <taxon>Dikarya</taxon>
        <taxon>Ascomycota</taxon>
        <taxon>Pezizomycotina</taxon>
        <taxon>Sordariomycetes</taxon>
        <taxon>Sordariomycetidae</taxon>
        <taxon>Diaporthales</taxon>
        <taxon>Diaporthaceae</taxon>
        <taxon>Diaporthe</taxon>
    </lineage>
</organism>
<evidence type="ECO:0000256" key="1">
    <source>
        <dbReference type="ARBA" id="ARBA00004123"/>
    </source>
</evidence>
<dbReference type="CDD" id="cd12148">
    <property type="entry name" value="fungal_TF_MHR"/>
    <property type="match status" value="1"/>
</dbReference>